<dbReference type="GO" id="GO:0005509">
    <property type="term" value="F:calcium ion binding"/>
    <property type="evidence" value="ECO:0007669"/>
    <property type="project" value="InterPro"/>
</dbReference>
<dbReference type="AlphaFoldDB" id="A0A388JND3"/>
<comment type="caution">
    <text evidence="3">The sequence shown here is derived from an EMBL/GenBank/DDBJ whole genome shotgun (WGS) entry which is preliminary data.</text>
</comment>
<feature type="compositionally biased region" description="Polar residues" evidence="1">
    <location>
        <begin position="419"/>
        <end position="438"/>
    </location>
</feature>
<dbReference type="Gramene" id="GBG59291">
    <property type="protein sequence ID" value="GBG59291"/>
    <property type="gene ID" value="CBR_g32304"/>
</dbReference>
<gene>
    <name evidence="3" type="ORF">CBR_g32304</name>
</gene>
<dbReference type="STRING" id="69332.A0A388JND3"/>
<dbReference type="Gene3D" id="3.40.1000.10">
    <property type="entry name" value="Mog1/PsbP, alpha/beta/alpha sandwich"/>
    <property type="match status" value="1"/>
</dbReference>
<dbReference type="InterPro" id="IPR016123">
    <property type="entry name" value="Mog1/PsbP_a/b/a-sand"/>
</dbReference>
<feature type="region of interest" description="Disordered" evidence="1">
    <location>
        <begin position="159"/>
        <end position="199"/>
    </location>
</feature>
<dbReference type="InterPro" id="IPR002683">
    <property type="entry name" value="PsbP_C"/>
</dbReference>
<feature type="region of interest" description="Disordered" evidence="1">
    <location>
        <begin position="617"/>
        <end position="645"/>
    </location>
</feature>
<feature type="region of interest" description="Disordered" evidence="1">
    <location>
        <begin position="549"/>
        <end position="580"/>
    </location>
</feature>
<dbReference type="GO" id="GO:0019898">
    <property type="term" value="C:extrinsic component of membrane"/>
    <property type="evidence" value="ECO:0007669"/>
    <property type="project" value="InterPro"/>
</dbReference>
<feature type="compositionally biased region" description="Basic and acidic residues" evidence="1">
    <location>
        <begin position="330"/>
        <end position="344"/>
    </location>
</feature>
<name>A0A388JND3_CHABU</name>
<evidence type="ECO:0000256" key="1">
    <source>
        <dbReference type="SAM" id="MobiDB-lite"/>
    </source>
</evidence>
<organism evidence="3 4">
    <name type="scientific">Chara braunii</name>
    <name type="common">Braun's stonewort</name>
    <dbReference type="NCBI Taxonomy" id="69332"/>
    <lineage>
        <taxon>Eukaryota</taxon>
        <taxon>Viridiplantae</taxon>
        <taxon>Streptophyta</taxon>
        <taxon>Charophyceae</taxon>
        <taxon>Charales</taxon>
        <taxon>Characeae</taxon>
        <taxon>Chara</taxon>
    </lineage>
</organism>
<dbReference type="OrthoDB" id="414405at2759"/>
<evidence type="ECO:0000313" key="3">
    <source>
        <dbReference type="EMBL" id="GBG59291.1"/>
    </source>
</evidence>
<dbReference type="PANTHER" id="PTHR31407">
    <property type="match status" value="1"/>
</dbReference>
<feature type="region of interest" description="Disordered" evidence="1">
    <location>
        <begin position="214"/>
        <end position="445"/>
    </location>
</feature>
<evidence type="ECO:0000259" key="2">
    <source>
        <dbReference type="Pfam" id="PF01789"/>
    </source>
</evidence>
<evidence type="ECO:0000313" key="4">
    <source>
        <dbReference type="Proteomes" id="UP000265515"/>
    </source>
</evidence>
<sequence>MAVDGSLAARVPLSVITTLPYPLGGERGEVGNNGEVRKSELISDDVRVRGGCPNNWFGGEKQGRLSCRACSCPPPIRLPPQGQTLPRVLAAIECEGGCPRAKWPRVYVANRWWGTTLKCGQRLGTTLKCAQRRIEKLPAWHVSEASAYAPAGDDFAHPGCGSDRSFGRSTAGRRQLTKEANGRRPRDPFPSTIHSANHIEQRRHDRAFFIQRAASPSPPLSRSSHSSPSSYTSSPSSSSRCSASSSSSSSSASDNADAGADSTQSSPPDPFNGNRTYERGSERVSSPADWMQGVQPGREGSEGGGGGGGGEGIKRPDEKGGLGVTSQSEDVDRGKEQQVRKDDDVTSSSSSSSSFDGSCRSDVNASAMAAEQHHPRSVEEDRRSREKPSLAGGQSDNDGDGSLQEGSFTRRGRGRARGDSNNNSFNPSTTETRPSQGSAAAKVSPTRVVTWAGRLPSKRRAVLGSIIALSVAIGGNLAGITSAILSIDDDVARRLRLDTLFPVKGLRRCVDQSRGFEFVYPARWLGDQRLLYRAVERVDAVRSLDPPSLKDAERERRRRQKSRRDPVVAFGPPRGSGEENVSVVVSPVPMDFRLEQFGSPTSVGRRLLDRLVAIPRQQASSAEGGEGEGEGGGGGGGGEGGRQSMGRKEAELIYAGERVVGPRGTRGVRYYDLEYTVKTDQWFRHNRAVFACVDGRLYSLNAQTPQTSWPERSEVFETIARSFRVIPSSLS</sequence>
<dbReference type="PANTHER" id="PTHR31407:SF16">
    <property type="entry name" value="PSBP DOMAIN-CONTAINING PROTEIN 7, CHLOROPLASTIC"/>
    <property type="match status" value="1"/>
</dbReference>
<reference evidence="3 4" key="1">
    <citation type="journal article" date="2018" name="Cell">
        <title>The Chara Genome: Secondary Complexity and Implications for Plant Terrestrialization.</title>
        <authorList>
            <person name="Nishiyama T."/>
            <person name="Sakayama H."/>
            <person name="Vries J.D."/>
            <person name="Buschmann H."/>
            <person name="Saint-Marcoux D."/>
            <person name="Ullrich K.K."/>
            <person name="Haas F.B."/>
            <person name="Vanderstraeten L."/>
            <person name="Becker D."/>
            <person name="Lang D."/>
            <person name="Vosolsobe S."/>
            <person name="Rombauts S."/>
            <person name="Wilhelmsson P.K.I."/>
            <person name="Janitza P."/>
            <person name="Kern R."/>
            <person name="Heyl A."/>
            <person name="Rumpler F."/>
            <person name="Villalobos L.I.A.C."/>
            <person name="Clay J.M."/>
            <person name="Skokan R."/>
            <person name="Toyoda A."/>
            <person name="Suzuki Y."/>
            <person name="Kagoshima H."/>
            <person name="Schijlen E."/>
            <person name="Tajeshwar N."/>
            <person name="Catarino B."/>
            <person name="Hetherington A.J."/>
            <person name="Saltykova A."/>
            <person name="Bonnot C."/>
            <person name="Breuninger H."/>
            <person name="Symeonidi A."/>
            <person name="Radhakrishnan G.V."/>
            <person name="Van Nieuwerburgh F."/>
            <person name="Deforce D."/>
            <person name="Chang C."/>
            <person name="Karol K.G."/>
            <person name="Hedrich R."/>
            <person name="Ulvskov P."/>
            <person name="Glockner G."/>
            <person name="Delwiche C.F."/>
            <person name="Petrasek J."/>
            <person name="Van de Peer Y."/>
            <person name="Friml J."/>
            <person name="Beilby M."/>
            <person name="Dolan L."/>
            <person name="Kohara Y."/>
            <person name="Sugano S."/>
            <person name="Fujiyama A."/>
            <person name="Delaux P.-M."/>
            <person name="Quint M."/>
            <person name="TheiBen G."/>
            <person name="Hagemann M."/>
            <person name="Harholt J."/>
            <person name="Dunand C."/>
            <person name="Zachgo S."/>
            <person name="Langdale J."/>
            <person name="Maumus F."/>
            <person name="Straeten D.V.D."/>
            <person name="Gould S.B."/>
            <person name="Rensing S.A."/>
        </authorList>
    </citation>
    <scope>NUCLEOTIDE SEQUENCE [LARGE SCALE GENOMIC DNA]</scope>
    <source>
        <strain evidence="3 4">S276</strain>
    </source>
</reference>
<dbReference type="GO" id="GO:0015979">
    <property type="term" value="P:photosynthesis"/>
    <property type="evidence" value="ECO:0007669"/>
    <property type="project" value="InterPro"/>
</dbReference>
<feature type="compositionally biased region" description="Basic and acidic residues" evidence="1">
    <location>
        <begin position="371"/>
        <end position="388"/>
    </location>
</feature>
<proteinExistence type="predicted"/>
<dbReference type="GO" id="GO:0009654">
    <property type="term" value="C:photosystem II oxygen evolving complex"/>
    <property type="evidence" value="ECO:0007669"/>
    <property type="project" value="InterPro"/>
</dbReference>
<accession>A0A388JND3</accession>
<feature type="compositionally biased region" description="Gly residues" evidence="1">
    <location>
        <begin position="630"/>
        <end position="643"/>
    </location>
</feature>
<feature type="compositionally biased region" description="Gly residues" evidence="1">
    <location>
        <begin position="302"/>
        <end position="311"/>
    </location>
</feature>
<feature type="compositionally biased region" description="Low complexity" evidence="1">
    <location>
        <begin position="214"/>
        <end position="262"/>
    </location>
</feature>
<dbReference type="Pfam" id="PF01789">
    <property type="entry name" value="PsbP"/>
    <property type="match status" value="1"/>
</dbReference>
<dbReference type="EMBL" id="BFEA01000003">
    <property type="protein sequence ID" value="GBG59291.1"/>
    <property type="molecule type" value="Genomic_DNA"/>
</dbReference>
<feature type="domain" description="PsbP C-terminal" evidence="2">
    <location>
        <begin position="504"/>
        <end position="725"/>
    </location>
</feature>
<dbReference type="Proteomes" id="UP000265515">
    <property type="component" value="Unassembled WGS sequence"/>
</dbReference>
<dbReference type="SUPFAM" id="SSF55724">
    <property type="entry name" value="Mog1p/PsbP-like"/>
    <property type="match status" value="1"/>
</dbReference>
<feature type="compositionally biased region" description="Basic and acidic residues" evidence="1">
    <location>
        <begin position="176"/>
        <end position="187"/>
    </location>
</feature>
<feature type="compositionally biased region" description="Low complexity" evidence="1">
    <location>
        <begin position="346"/>
        <end position="362"/>
    </location>
</feature>
<protein>
    <recommendedName>
        <fullName evidence="2">PsbP C-terminal domain-containing protein</fullName>
    </recommendedName>
</protein>
<keyword evidence="4" id="KW-1185">Reference proteome</keyword>